<dbReference type="Pfam" id="PF13407">
    <property type="entry name" value="Peripla_BP_4"/>
    <property type="match status" value="1"/>
</dbReference>
<feature type="signal peptide" evidence="3">
    <location>
        <begin position="1"/>
        <end position="19"/>
    </location>
</feature>
<dbReference type="RefSeq" id="WP_188407414.1">
    <property type="nucleotide sequence ID" value="NZ_BMDY01000010.1"/>
</dbReference>
<comment type="caution">
    <text evidence="5">The sequence shown here is derived from an EMBL/GenBank/DDBJ whole genome shotgun (WGS) entry which is preliminary data.</text>
</comment>
<dbReference type="InterPro" id="IPR028082">
    <property type="entry name" value="Peripla_BP_I"/>
</dbReference>
<keyword evidence="3" id="KW-0732">Signal</keyword>
<keyword evidence="6" id="KW-1185">Reference proteome</keyword>
<evidence type="ECO:0000313" key="5">
    <source>
        <dbReference type="EMBL" id="GGB06557.1"/>
    </source>
</evidence>
<dbReference type="InterPro" id="IPR050555">
    <property type="entry name" value="Bact_Solute-Bind_Prot2"/>
</dbReference>
<accession>A0ABQ1I3Z0</accession>
<dbReference type="PANTHER" id="PTHR30036:SF7">
    <property type="entry name" value="ABC TRANSPORTER PERIPLASMIC-BINDING PROTEIN YPHF"/>
    <property type="match status" value="1"/>
</dbReference>
<feature type="chain" id="PRO_5047478152" evidence="3">
    <location>
        <begin position="20"/>
        <end position="326"/>
    </location>
</feature>
<dbReference type="SUPFAM" id="SSF53822">
    <property type="entry name" value="Periplasmic binding protein-like I"/>
    <property type="match status" value="1"/>
</dbReference>
<proteinExistence type="inferred from homology"/>
<name>A0ABQ1I3Z0_9ALTE</name>
<organism evidence="5 6">
    <name type="scientific">Agarivorans gilvus</name>
    <dbReference type="NCBI Taxonomy" id="680279"/>
    <lineage>
        <taxon>Bacteria</taxon>
        <taxon>Pseudomonadati</taxon>
        <taxon>Pseudomonadota</taxon>
        <taxon>Gammaproteobacteria</taxon>
        <taxon>Alteromonadales</taxon>
        <taxon>Alteromonadaceae</taxon>
        <taxon>Agarivorans</taxon>
    </lineage>
</organism>
<evidence type="ECO:0000256" key="1">
    <source>
        <dbReference type="ARBA" id="ARBA00004418"/>
    </source>
</evidence>
<evidence type="ECO:0000313" key="6">
    <source>
        <dbReference type="Proteomes" id="UP000651977"/>
    </source>
</evidence>
<dbReference type="PANTHER" id="PTHR30036">
    <property type="entry name" value="D-XYLOSE-BINDING PERIPLASMIC PROTEIN"/>
    <property type="match status" value="1"/>
</dbReference>
<protein>
    <submittedName>
        <fullName evidence="5">Sugar ABC transporter substrate-binding protein</fullName>
    </submittedName>
</protein>
<reference evidence="6" key="1">
    <citation type="journal article" date="2019" name="Int. J. Syst. Evol. Microbiol.">
        <title>The Global Catalogue of Microorganisms (GCM) 10K type strain sequencing project: providing services to taxonomists for standard genome sequencing and annotation.</title>
        <authorList>
            <consortium name="The Broad Institute Genomics Platform"/>
            <consortium name="The Broad Institute Genome Sequencing Center for Infectious Disease"/>
            <person name="Wu L."/>
            <person name="Ma J."/>
        </authorList>
    </citation>
    <scope>NUCLEOTIDE SEQUENCE [LARGE SCALE GENOMIC DNA]</scope>
    <source>
        <strain evidence="6">CGMCC 1.10131</strain>
    </source>
</reference>
<dbReference type="EMBL" id="BMDY01000010">
    <property type="protein sequence ID" value="GGB06557.1"/>
    <property type="molecule type" value="Genomic_DNA"/>
</dbReference>
<comment type="subcellular location">
    <subcellularLocation>
        <location evidence="1">Periplasm</location>
    </subcellularLocation>
</comment>
<dbReference type="Gene3D" id="3.40.50.2300">
    <property type="match status" value="2"/>
</dbReference>
<feature type="domain" description="Periplasmic binding protein" evidence="4">
    <location>
        <begin position="28"/>
        <end position="304"/>
    </location>
</feature>
<comment type="similarity">
    <text evidence="2">Belongs to the bacterial solute-binding protein 2 family.</text>
</comment>
<dbReference type="Proteomes" id="UP000651977">
    <property type="component" value="Unassembled WGS sequence"/>
</dbReference>
<dbReference type="InterPro" id="IPR025997">
    <property type="entry name" value="SBP_2_dom"/>
</dbReference>
<evidence type="ECO:0000259" key="4">
    <source>
        <dbReference type="Pfam" id="PF13407"/>
    </source>
</evidence>
<sequence>MKSLLVVCLLGLFSLSGSAESAKPRYLVVPKSVNSPYFDEVERGCIAAAKELAVECLYVGSYEADARFQDRIIAEHLNEHIDGIAVSVINSRVLVNRSMLLAAKQSVPVVTFDSDFSAKVLAQNPALRASYIGSDNFQFGFQLGLLAKRFKPEGGIFCVLSGHRAASNMQQRLAGLYAALGPQNSENSSWEEHSRCPIYSDDDAERALSNLEKMMRLHVYAPELLDVLINLGTGAQSEVLKYSDEVGHYQNVIDKQQLVLLFGDTLPSQKKLLEAGLAHGNVGQRPYDMGYQAIYTLHALNQGKSVQPIIYTPLEVCVAGKQPLCQ</sequence>
<evidence type="ECO:0000256" key="3">
    <source>
        <dbReference type="SAM" id="SignalP"/>
    </source>
</evidence>
<evidence type="ECO:0000256" key="2">
    <source>
        <dbReference type="ARBA" id="ARBA00007639"/>
    </source>
</evidence>
<gene>
    <name evidence="5" type="ORF">GCM10007414_19890</name>
</gene>